<keyword evidence="2" id="KW-1185">Reference proteome</keyword>
<evidence type="ECO:0000313" key="1">
    <source>
        <dbReference type="EMBL" id="KAJ3548586.1"/>
    </source>
</evidence>
<accession>A0ACC1SXV6</accession>
<dbReference type="EMBL" id="JANHOG010000957">
    <property type="protein sequence ID" value="KAJ3548586.1"/>
    <property type="molecule type" value="Genomic_DNA"/>
</dbReference>
<gene>
    <name evidence="1" type="ORF">NM688_g5274</name>
</gene>
<organism evidence="1 2">
    <name type="scientific">Phlebia brevispora</name>
    <dbReference type="NCBI Taxonomy" id="194682"/>
    <lineage>
        <taxon>Eukaryota</taxon>
        <taxon>Fungi</taxon>
        <taxon>Dikarya</taxon>
        <taxon>Basidiomycota</taxon>
        <taxon>Agaricomycotina</taxon>
        <taxon>Agaricomycetes</taxon>
        <taxon>Polyporales</taxon>
        <taxon>Meruliaceae</taxon>
        <taxon>Phlebia</taxon>
    </lineage>
</organism>
<proteinExistence type="predicted"/>
<reference evidence="1" key="1">
    <citation type="submission" date="2022-07" db="EMBL/GenBank/DDBJ databases">
        <title>Genome Sequence of Phlebia brevispora.</title>
        <authorList>
            <person name="Buettner E."/>
        </authorList>
    </citation>
    <scope>NUCLEOTIDE SEQUENCE</scope>
    <source>
        <strain evidence="1">MPL23</strain>
    </source>
</reference>
<evidence type="ECO:0000313" key="2">
    <source>
        <dbReference type="Proteomes" id="UP001148662"/>
    </source>
</evidence>
<comment type="caution">
    <text evidence="1">The sequence shown here is derived from an EMBL/GenBank/DDBJ whole genome shotgun (WGS) entry which is preliminary data.</text>
</comment>
<sequence>MMSLSLLGGFICLSVAIVYLRGFSRRRYKLQLPPGPKGWPIFGNSFDAPKEFEWLKYQQWSTEYDSPVIHLNLSGTPFIVLNTAKAAQDILEKRSSVTSDRATGVMLNDLIGWDFNIAFMGYGERWRAARRAFHQHFRPDAVVDYLPKTTKWVREFAKLLLDKPDDFMEHINQYAKFFDFSLRGKRVLMPHSIPGALIMDIVYGIEVQPKHDPYIDSAEAALQSLAVAGNPGNFLVDTVPALKYLPDWLPGASFKRMAKEWRIHTTAMIERPFNAVKAAIRNRTVTPSVLANMLERLDPYVDNTFAEDCLRAAAATAYSGGSHTTVSVLGSFFLAMVLYPDVQAKARAEIDRIIGRDRLPEFGDEESMPYVSAIVKETWRWRPVLPLGEYPLLECCSRPSDLNVLGAVPHRLIRDDDYMGYYLPAGSLIVGNTWYVAFKSIQTPFSPLLYSSPMFMRHPISQGDPSRRGALPQRRRIHP</sequence>
<dbReference type="Proteomes" id="UP001148662">
    <property type="component" value="Unassembled WGS sequence"/>
</dbReference>
<protein>
    <submittedName>
        <fullName evidence="1">Uncharacterized protein</fullName>
    </submittedName>
</protein>
<name>A0ACC1SXV6_9APHY</name>